<dbReference type="AlphaFoldDB" id="G0QSN1"/>
<evidence type="ECO:0000313" key="3">
    <source>
        <dbReference type="Proteomes" id="UP000008983"/>
    </source>
</evidence>
<reference evidence="2 3" key="1">
    <citation type="submission" date="2011-07" db="EMBL/GenBank/DDBJ databases">
        <authorList>
            <person name="Coyne R."/>
            <person name="Brami D."/>
            <person name="Johnson J."/>
            <person name="Hostetler J."/>
            <person name="Hannick L."/>
            <person name="Clark T."/>
            <person name="Cassidy-Hanley D."/>
            <person name="Inman J."/>
        </authorList>
    </citation>
    <scope>NUCLEOTIDE SEQUENCE [LARGE SCALE GENOMIC DNA]</scope>
    <source>
        <strain evidence="2 3">G5</strain>
    </source>
</reference>
<evidence type="ECO:0000256" key="1">
    <source>
        <dbReference type="SAM" id="MobiDB-lite"/>
    </source>
</evidence>
<dbReference type="OrthoDB" id="445580at2759"/>
<dbReference type="Proteomes" id="UP000008983">
    <property type="component" value="Unassembled WGS sequence"/>
</dbReference>
<evidence type="ECO:0000313" key="2">
    <source>
        <dbReference type="EMBL" id="EGR31747.1"/>
    </source>
</evidence>
<name>G0QSN1_ICHMU</name>
<dbReference type="InterPro" id="IPR051291">
    <property type="entry name" value="CIMAP"/>
</dbReference>
<dbReference type="RefSeq" id="XP_004035233.1">
    <property type="nucleotide sequence ID" value="XM_004035185.1"/>
</dbReference>
<sequence>MVSAWSIPQAKRQFLKSSCPPGPGQYNLNKGYYQVLKLNPKYSIGKSNRILTNEETPAPGQYQYKPILGYEGPKYHIGEKRNLNFDDKEKLKQPGPSDYSPNKILKQSPKYSIQQKHTLPTIMDKLKVPGPGQYNINKSTLKDHTQALLGYQKRDLLFVTNKEFPGPGDYEINKSNIITLKNQPKYTIGNQERNQLSSQKSMLPGVGQYSIQTYDKIKGGHIGTYKNDNQNNSNSPGPGDYQVKDIQKNAKHVIFGKTQRHFNVINNTPGPQQYKIINSGSYTAKNNNSSQFQNTNYESGPGPQSYKIKDVWNTKKGVFISAKYDSGDKDKVPGPSDYNPNYDFIKNNQAKYS</sequence>
<dbReference type="InParanoid" id="G0QSN1"/>
<dbReference type="InterPro" id="IPR010736">
    <property type="entry name" value="SHIPPO-rpt"/>
</dbReference>
<keyword evidence="3" id="KW-1185">Reference proteome</keyword>
<protein>
    <recommendedName>
        <fullName evidence="4">Sperm-tail PG-rich repeat protein</fullName>
    </recommendedName>
</protein>
<dbReference type="PANTHER" id="PTHR21580">
    <property type="entry name" value="SHIPPO-1-RELATED"/>
    <property type="match status" value="1"/>
</dbReference>
<accession>G0QSN1</accession>
<gene>
    <name evidence="2" type="ORF">IMG5_102470</name>
</gene>
<dbReference type="Pfam" id="PF07004">
    <property type="entry name" value="SHIPPO-rpt"/>
    <property type="match status" value="6"/>
</dbReference>
<dbReference type="PANTHER" id="PTHR21580:SF60">
    <property type="entry name" value="SPERM-TAIL PG-RICH REPEAT-CONTAINING PROTEIN 2"/>
    <property type="match status" value="1"/>
</dbReference>
<proteinExistence type="predicted"/>
<organism evidence="2 3">
    <name type="scientific">Ichthyophthirius multifiliis</name>
    <name type="common">White spot disease agent</name>
    <name type="synonym">Ich</name>
    <dbReference type="NCBI Taxonomy" id="5932"/>
    <lineage>
        <taxon>Eukaryota</taxon>
        <taxon>Sar</taxon>
        <taxon>Alveolata</taxon>
        <taxon>Ciliophora</taxon>
        <taxon>Intramacronucleata</taxon>
        <taxon>Oligohymenophorea</taxon>
        <taxon>Hymenostomatida</taxon>
        <taxon>Ophryoglenina</taxon>
        <taxon>Ichthyophthirius</taxon>
    </lineage>
</organism>
<feature type="non-terminal residue" evidence="2">
    <location>
        <position position="353"/>
    </location>
</feature>
<feature type="region of interest" description="Disordered" evidence="1">
    <location>
        <begin position="324"/>
        <end position="353"/>
    </location>
</feature>
<evidence type="ECO:0008006" key="4">
    <source>
        <dbReference type="Google" id="ProtNLM"/>
    </source>
</evidence>
<dbReference type="EMBL" id="GL983819">
    <property type="protein sequence ID" value="EGR31747.1"/>
    <property type="molecule type" value="Genomic_DNA"/>
</dbReference>
<dbReference type="GeneID" id="14907914"/>